<keyword evidence="2" id="KW-0472">Membrane</keyword>
<dbReference type="EMBL" id="QHKO01000002">
    <property type="protein sequence ID" value="RAL23893.1"/>
    <property type="molecule type" value="Genomic_DNA"/>
</dbReference>
<comment type="caution">
    <text evidence="3">The sequence shown here is derived from an EMBL/GenBank/DDBJ whole genome shotgun (WGS) entry which is preliminary data.</text>
</comment>
<accession>A0A328C7Q1</accession>
<keyword evidence="2" id="KW-1133">Transmembrane helix</keyword>
<dbReference type="RefSeq" id="WP_111729147.1">
    <property type="nucleotide sequence ID" value="NZ_QHKO01000002.1"/>
</dbReference>
<organism evidence="3 4">
    <name type="scientific">Lujinxingia litoralis</name>
    <dbReference type="NCBI Taxonomy" id="2211119"/>
    <lineage>
        <taxon>Bacteria</taxon>
        <taxon>Deltaproteobacteria</taxon>
        <taxon>Bradymonadales</taxon>
        <taxon>Lujinxingiaceae</taxon>
        <taxon>Lujinxingia</taxon>
    </lineage>
</organism>
<feature type="transmembrane region" description="Helical" evidence="2">
    <location>
        <begin position="894"/>
        <end position="916"/>
    </location>
</feature>
<protein>
    <submittedName>
        <fullName evidence="3">Uncharacterized protein</fullName>
    </submittedName>
</protein>
<keyword evidence="2" id="KW-0812">Transmembrane</keyword>
<evidence type="ECO:0000256" key="2">
    <source>
        <dbReference type="SAM" id="Phobius"/>
    </source>
</evidence>
<evidence type="ECO:0000256" key="1">
    <source>
        <dbReference type="SAM" id="MobiDB-lite"/>
    </source>
</evidence>
<feature type="transmembrane region" description="Helical" evidence="2">
    <location>
        <begin position="936"/>
        <end position="953"/>
    </location>
</feature>
<dbReference type="OrthoDB" id="5476208at2"/>
<gene>
    <name evidence="3" type="ORF">DL240_07020</name>
</gene>
<evidence type="ECO:0000313" key="4">
    <source>
        <dbReference type="Proteomes" id="UP000249169"/>
    </source>
</evidence>
<dbReference type="Proteomes" id="UP000249169">
    <property type="component" value="Unassembled WGS sequence"/>
</dbReference>
<evidence type="ECO:0000313" key="3">
    <source>
        <dbReference type="EMBL" id="RAL23893.1"/>
    </source>
</evidence>
<feature type="region of interest" description="Disordered" evidence="1">
    <location>
        <begin position="1283"/>
        <end position="1329"/>
    </location>
</feature>
<sequence>MAERSPNSSHIYPEPTLVIGVGRFGLALLEKLGQEWRGLSQAASDDPSIKNLRLLSVLPDPTSEEHRWRLPEAPLARIALAAGEDDLPTLALHFAIIRALGLIRFHNGTYQLAVPRDHGAVEKNDRHSIRRRRFFSWHPLDSDPRRAPERLHRLATRDPEVDLFLTPIVERVLHGQSPRLLLNLIARYRAYTQGRDPSPWPWLAPHLPHDRTPGTDTHLSLPFSHTWWHEDDHHPSLLGHLPPAALPDDSQPPPPIHIPSIFAPVPGDLTSPLSPRRLLSIDWETSGWVAGELQKQESVEFFPLDLSPYRLGLFDHDDSPGLDLNASASALKELGELVHRGLLRIWLDLQRERHEDPMLSLQERRRVDAETSAEQCLELLGELVLHPLLRHEGDLEHTPVSHRPNRWVDGPPLPATPSPALQKTLVDIEATHAARERPLLQRLRSLGLNFELDELGHRPLLQSISLHPDDLRSEARLTKLRSAVNEEARHLLSFDHLTSYRRRASRQPPRLTVYLVAEAKDPFTRRALRPILRAIHQELIRAYRPLLDTGRQGFDRSLSIVPILWTPHPADAFGADHPDANLTEEAAILAAVHDLRRWVEALPAGHRCVPQIFINSRVNAGAVLGLDDALRQTHDFISLQIRNELGRDPWLRQTAEGFGDHDIFATFSCVKIEFPAERAREYLANRLAREALLRLRSSTPRQTDTFETSPILPLESIPPLPDALLEPPRQRLDHLAAATADRLASDVDDRIHLSAHTTTAELANRFDNTFEDHLFDRVHSAWKGLTRQRGEMDQMIDSLRQQAAAHLHRSLALSRKNADVLIDERASKGGLAAALAGFNLLHQHSRTLLDEAEHQRIQAQRLCLRHSLPDPTPIAQARRDLLTAAESKPDLRPLLVGAIFLAIIAPALGAPLAHALARALNLHQQPNLIEPLLGPGGWLIGGLALFLPAAWLLHRHLHQHLDRVRNAINALNQAVRNVVHGRSRQLFSESPSIHSFFAARLLLSHALAQRNFADRLHDSVDADRNRAFRLIQSVELQERLLRQHAESLGARPSSTPELAPQTRLDDDLRALFQSDPNAPDAPLSLLAPEHLLEHYLRHFPAWNDIDATLPALLSQAGGFQRWRHQACLADTHALLAFGRDHFEELRATPLGAQPAFEARVGTNLTHFVAFHYANLGFGARFTGFEGFDTSGIRTLANTALLIHPQLLPAFERARLAPNAHPTTETLDLIEANILPNTAFMISLVQGINARSIQTLRRHETFFDRLELPDSASPWQKHSLTIASRHALEPSPDVTSPSLDRSPGTHTHPPLDRSPGTGKTAPLPSDEEHS</sequence>
<reference evidence="3 4" key="1">
    <citation type="submission" date="2018-05" db="EMBL/GenBank/DDBJ databases">
        <title>Lujinxingia marina gen. nov. sp. nov., a new facultative anaerobic member of the class Deltaproteobacteria, and proposal of Lujinxingaceae fam. nov.</title>
        <authorList>
            <person name="Li C.-M."/>
        </authorList>
    </citation>
    <scope>NUCLEOTIDE SEQUENCE [LARGE SCALE GENOMIC DNA]</scope>
    <source>
        <strain evidence="3 4">B210</strain>
    </source>
</reference>
<proteinExistence type="predicted"/>
<keyword evidence="4" id="KW-1185">Reference proteome</keyword>
<name>A0A328C7Q1_9DELT</name>